<proteinExistence type="predicted"/>
<dbReference type="PANTHER" id="PTHR48475">
    <property type="entry name" value="RIBONUCLEASE H"/>
    <property type="match status" value="1"/>
</dbReference>
<dbReference type="InterPro" id="IPR012337">
    <property type="entry name" value="RNaseH-like_sf"/>
</dbReference>
<dbReference type="EMBL" id="JACGWJ010000014">
    <property type="protein sequence ID" value="KAL0374047.1"/>
    <property type="molecule type" value="Genomic_DNA"/>
</dbReference>
<evidence type="ECO:0000259" key="1">
    <source>
        <dbReference type="PROSITE" id="PS50879"/>
    </source>
</evidence>
<dbReference type="InterPro" id="IPR036397">
    <property type="entry name" value="RNaseH_sf"/>
</dbReference>
<dbReference type="InterPro" id="IPR002156">
    <property type="entry name" value="RNaseH_domain"/>
</dbReference>
<protein>
    <recommendedName>
        <fullName evidence="1">RNase H type-1 domain-containing protein</fullName>
    </recommendedName>
</protein>
<dbReference type="PROSITE" id="PS50879">
    <property type="entry name" value="RNASE_H_1"/>
    <property type="match status" value="1"/>
</dbReference>
<dbReference type="Pfam" id="PF13456">
    <property type="entry name" value="RVT_3"/>
    <property type="match status" value="1"/>
</dbReference>
<dbReference type="PANTHER" id="PTHR48475:SF2">
    <property type="entry name" value="RIBONUCLEASE H"/>
    <property type="match status" value="1"/>
</dbReference>
<sequence>MVQWAIELSEYDITYQPRSIINAQALAKFVQEARFTEGNKGRWLLHIDGSSSLAGSGAGVVFTSPKGDEVEYALHFDFKASNNEAEYEALIAGIKKALDAGG</sequence>
<evidence type="ECO:0000313" key="2">
    <source>
        <dbReference type="EMBL" id="KAL0374047.1"/>
    </source>
</evidence>
<accession>A0AAW2R1T3</accession>
<name>A0AAW2R1T3_SESRA</name>
<feature type="domain" description="RNase H type-1" evidence="1">
    <location>
        <begin position="39"/>
        <end position="102"/>
    </location>
</feature>
<reference evidence="2" key="2">
    <citation type="journal article" date="2024" name="Plant">
        <title>Genomic evolution and insights into agronomic trait innovations of Sesamum species.</title>
        <authorList>
            <person name="Miao H."/>
            <person name="Wang L."/>
            <person name="Qu L."/>
            <person name="Liu H."/>
            <person name="Sun Y."/>
            <person name="Le M."/>
            <person name="Wang Q."/>
            <person name="Wei S."/>
            <person name="Zheng Y."/>
            <person name="Lin W."/>
            <person name="Duan Y."/>
            <person name="Cao H."/>
            <person name="Xiong S."/>
            <person name="Wang X."/>
            <person name="Wei L."/>
            <person name="Li C."/>
            <person name="Ma Q."/>
            <person name="Ju M."/>
            <person name="Zhao R."/>
            <person name="Li G."/>
            <person name="Mu C."/>
            <person name="Tian Q."/>
            <person name="Mei H."/>
            <person name="Zhang T."/>
            <person name="Gao T."/>
            <person name="Zhang H."/>
        </authorList>
    </citation>
    <scope>NUCLEOTIDE SEQUENCE</scope>
    <source>
        <strain evidence="2">G02</strain>
    </source>
</reference>
<dbReference type="SUPFAM" id="SSF53098">
    <property type="entry name" value="Ribonuclease H-like"/>
    <property type="match status" value="1"/>
</dbReference>
<dbReference type="GO" id="GO:0003676">
    <property type="term" value="F:nucleic acid binding"/>
    <property type="evidence" value="ECO:0007669"/>
    <property type="project" value="InterPro"/>
</dbReference>
<organism evidence="2">
    <name type="scientific">Sesamum radiatum</name>
    <name type="common">Black benniseed</name>
    <dbReference type="NCBI Taxonomy" id="300843"/>
    <lineage>
        <taxon>Eukaryota</taxon>
        <taxon>Viridiplantae</taxon>
        <taxon>Streptophyta</taxon>
        <taxon>Embryophyta</taxon>
        <taxon>Tracheophyta</taxon>
        <taxon>Spermatophyta</taxon>
        <taxon>Magnoliopsida</taxon>
        <taxon>eudicotyledons</taxon>
        <taxon>Gunneridae</taxon>
        <taxon>Pentapetalae</taxon>
        <taxon>asterids</taxon>
        <taxon>lamiids</taxon>
        <taxon>Lamiales</taxon>
        <taxon>Pedaliaceae</taxon>
        <taxon>Sesamum</taxon>
    </lineage>
</organism>
<gene>
    <name evidence="2" type="ORF">Sradi_3320400</name>
</gene>
<comment type="caution">
    <text evidence="2">The sequence shown here is derived from an EMBL/GenBank/DDBJ whole genome shotgun (WGS) entry which is preliminary data.</text>
</comment>
<reference evidence="2" key="1">
    <citation type="submission" date="2020-06" db="EMBL/GenBank/DDBJ databases">
        <authorList>
            <person name="Li T."/>
            <person name="Hu X."/>
            <person name="Zhang T."/>
            <person name="Song X."/>
            <person name="Zhang H."/>
            <person name="Dai N."/>
            <person name="Sheng W."/>
            <person name="Hou X."/>
            <person name="Wei L."/>
        </authorList>
    </citation>
    <scope>NUCLEOTIDE SEQUENCE</scope>
    <source>
        <strain evidence="2">G02</strain>
        <tissue evidence="2">Leaf</tissue>
    </source>
</reference>
<dbReference type="AlphaFoldDB" id="A0AAW2R1T3"/>
<dbReference type="GO" id="GO:0004523">
    <property type="term" value="F:RNA-DNA hybrid ribonuclease activity"/>
    <property type="evidence" value="ECO:0007669"/>
    <property type="project" value="InterPro"/>
</dbReference>
<dbReference type="Gene3D" id="3.30.420.10">
    <property type="entry name" value="Ribonuclease H-like superfamily/Ribonuclease H"/>
    <property type="match status" value="1"/>
</dbReference>